<feature type="region of interest" description="Disordered" evidence="1">
    <location>
        <begin position="531"/>
        <end position="555"/>
    </location>
</feature>
<evidence type="ECO:0000313" key="3">
    <source>
        <dbReference type="Proteomes" id="UP000186817"/>
    </source>
</evidence>
<comment type="caution">
    <text evidence="2">The sequence shown here is derived from an EMBL/GenBank/DDBJ whole genome shotgun (WGS) entry which is preliminary data.</text>
</comment>
<feature type="compositionally biased region" description="Basic and acidic residues" evidence="1">
    <location>
        <begin position="239"/>
        <end position="267"/>
    </location>
</feature>
<name>A0A1Q9CCC2_SYMMI</name>
<sequence length="834" mass="91983">MSSWWQKDSDESKNTWSKDKWDANNSWWQSSDWNCSAASTPSLPTPPLPTSFVSDHQHHDKTPLGKGAHVLHKQVQPTEWSRKSGRAGRDVTDIRAYELSHRGLGDFSFRLLSEGRHQSIVWARSGSESVLLTALLKKLIESGISIDEAAKACHKEASPDKHKEAMRFMEPLAQELMDCIAAKVPVQNSDAAEELAKAKAKLAEHGIEISPLKRKSESAPSSSEQQGKRAKPPMPVADAESKPLSDVEKLLDQPKRKLDSRPKGATDDHVTEWLNTFKTKPEFKGKHPKLVKYVKTVQDLLKTGTAKGEIVSAAIRFGLDAKLASRLSLKNLSATIAVAQFEVRIGTSAPIYFSSQLLFGCVGMDQKAGSPEQLSTWVMDRIPGLLKKRYRKQILDSLSALIELYQSSEYPKHISICLQKRPNCESAWPGKPRARGAKHIRFLHVSDLTDIVKVSFEAAVFTTLGLLGNQISPVLSSLPVIQHESSWQKEWAEQLAHMAQAVSAATPASPSLVSPTVSSCAVLWPPATIRAPASTERQKTPAANRGPDFNEQQMNPTSFTLSPVAAVSAVPKVTLPGADAQLAGLMSADIHDISSQLDIQLEGRTAVDHIPKGLSALSQFLLCSEQLLENPYPEQWVMAPWRALRTNAGRASLIRKYQRPFASLKDPERDRCAKYMLGLSSEPVPPNTIGRAEFFGFIDCILQSRLNYERHITEGATWFQELEENVVGYRFRCEGFPGPPLTAQNWHLWAHATTREGATGILATGKVLPTDHAVAGLDPEEDTYSFFGRTITVHNLPIDGCEDGVTSLQFEVPSAGIVDDVKKCISEPFSDWLL</sequence>
<dbReference type="OrthoDB" id="428689at2759"/>
<proteinExistence type="predicted"/>
<feature type="compositionally biased region" description="Polar residues" evidence="1">
    <location>
        <begin position="23"/>
        <end position="34"/>
    </location>
</feature>
<gene>
    <name evidence="2" type="ORF">AK812_SmicGene39104</name>
</gene>
<feature type="compositionally biased region" description="Basic and acidic residues" evidence="1">
    <location>
        <begin position="7"/>
        <end position="22"/>
    </location>
</feature>
<evidence type="ECO:0000256" key="1">
    <source>
        <dbReference type="SAM" id="MobiDB-lite"/>
    </source>
</evidence>
<organism evidence="2 3">
    <name type="scientific">Symbiodinium microadriaticum</name>
    <name type="common">Dinoflagellate</name>
    <name type="synonym">Zooxanthella microadriatica</name>
    <dbReference type="NCBI Taxonomy" id="2951"/>
    <lineage>
        <taxon>Eukaryota</taxon>
        <taxon>Sar</taxon>
        <taxon>Alveolata</taxon>
        <taxon>Dinophyceae</taxon>
        <taxon>Suessiales</taxon>
        <taxon>Symbiodiniaceae</taxon>
        <taxon>Symbiodinium</taxon>
    </lineage>
</organism>
<evidence type="ECO:0000313" key="2">
    <source>
        <dbReference type="EMBL" id="OLP80477.1"/>
    </source>
</evidence>
<dbReference type="Proteomes" id="UP000186817">
    <property type="component" value="Unassembled WGS sequence"/>
</dbReference>
<feature type="region of interest" description="Disordered" evidence="1">
    <location>
        <begin position="207"/>
        <end position="267"/>
    </location>
</feature>
<accession>A0A1Q9CCC2</accession>
<keyword evidence="3" id="KW-1185">Reference proteome</keyword>
<protein>
    <submittedName>
        <fullName evidence="2">Uncharacterized protein</fullName>
    </submittedName>
</protein>
<dbReference type="EMBL" id="LSRX01001376">
    <property type="protein sequence ID" value="OLP80477.1"/>
    <property type="molecule type" value="Genomic_DNA"/>
</dbReference>
<feature type="region of interest" description="Disordered" evidence="1">
    <location>
        <begin position="1"/>
        <end position="60"/>
    </location>
</feature>
<dbReference type="AlphaFoldDB" id="A0A1Q9CCC2"/>
<reference evidence="2 3" key="1">
    <citation type="submission" date="2016-02" db="EMBL/GenBank/DDBJ databases">
        <title>Genome analysis of coral dinoflagellate symbionts highlights evolutionary adaptations to a symbiotic lifestyle.</title>
        <authorList>
            <person name="Aranda M."/>
            <person name="Li Y."/>
            <person name="Liew Y.J."/>
            <person name="Baumgarten S."/>
            <person name="Simakov O."/>
            <person name="Wilson M."/>
            <person name="Piel J."/>
            <person name="Ashoor H."/>
            <person name="Bougouffa S."/>
            <person name="Bajic V.B."/>
            <person name="Ryu T."/>
            <person name="Ravasi T."/>
            <person name="Bayer T."/>
            <person name="Micklem G."/>
            <person name="Kim H."/>
            <person name="Bhak J."/>
            <person name="Lajeunesse T.C."/>
            <person name="Voolstra C.R."/>
        </authorList>
    </citation>
    <scope>NUCLEOTIDE SEQUENCE [LARGE SCALE GENOMIC DNA]</scope>
    <source>
        <strain evidence="2 3">CCMP2467</strain>
    </source>
</reference>